<sequence>MATLSDFTLRRRIDWGELISDWQKPLSIQPASVEVRLDENIVAYRHGDENVTIGKNGYELLPGEFILASTQEKVSVPADLVARVEGKSSWARRGILVHVSAGYIDPGFQGNVTLEIANLHSTKSAILHPGDRIAQIAFEDLDRPASAPYGTNGLGSHYQGQIGVTPSAMEVE</sequence>
<dbReference type="SUPFAM" id="SSF51283">
    <property type="entry name" value="dUTPase-like"/>
    <property type="match status" value="1"/>
</dbReference>
<accession>A0A8S5MXD4</accession>
<dbReference type="InterPro" id="IPR011962">
    <property type="entry name" value="dCTP_deaminase"/>
</dbReference>
<protein>
    <submittedName>
        <fullName evidence="3">dCTP deaminase dUTPase</fullName>
    </submittedName>
</protein>
<dbReference type="Gene3D" id="2.70.40.10">
    <property type="match status" value="1"/>
</dbReference>
<dbReference type="CDD" id="cd07557">
    <property type="entry name" value="trimeric_dUTPase"/>
    <property type="match status" value="1"/>
</dbReference>
<dbReference type="NCBIfam" id="TIGR02274">
    <property type="entry name" value="dCTP_deam"/>
    <property type="match status" value="1"/>
</dbReference>
<dbReference type="GO" id="GO:0008829">
    <property type="term" value="F:dCTP deaminase activity"/>
    <property type="evidence" value="ECO:0007669"/>
    <property type="project" value="InterPro"/>
</dbReference>
<evidence type="ECO:0000256" key="1">
    <source>
        <dbReference type="ARBA" id="ARBA00022801"/>
    </source>
</evidence>
<evidence type="ECO:0000313" key="3">
    <source>
        <dbReference type="EMBL" id="DAD86868.1"/>
    </source>
</evidence>
<reference evidence="3" key="1">
    <citation type="journal article" date="2021" name="Proc. Natl. Acad. Sci. U.S.A.">
        <title>A Catalog of Tens of Thousands of Viruses from Human Metagenomes Reveals Hidden Associations with Chronic Diseases.</title>
        <authorList>
            <person name="Tisza M.J."/>
            <person name="Buck C.B."/>
        </authorList>
    </citation>
    <scope>NUCLEOTIDE SEQUENCE</scope>
    <source>
        <strain evidence="3">Ctio73</strain>
    </source>
</reference>
<proteinExistence type="predicted"/>
<organism evidence="3">
    <name type="scientific">Siphoviridae sp. ctio73</name>
    <dbReference type="NCBI Taxonomy" id="2826435"/>
    <lineage>
        <taxon>Viruses</taxon>
        <taxon>Duplodnaviria</taxon>
        <taxon>Heunggongvirae</taxon>
        <taxon>Uroviricota</taxon>
        <taxon>Caudoviricetes</taxon>
    </lineage>
</organism>
<dbReference type="GO" id="GO:0006229">
    <property type="term" value="P:dUTP biosynthetic process"/>
    <property type="evidence" value="ECO:0007669"/>
    <property type="project" value="InterPro"/>
</dbReference>
<dbReference type="GO" id="GO:0015949">
    <property type="term" value="P:nucleobase-containing small molecule interconversion"/>
    <property type="evidence" value="ECO:0007669"/>
    <property type="project" value="TreeGrafter"/>
</dbReference>
<dbReference type="PANTHER" id="PTHR42680:SF3">
    <property type="entry name" value="DCTP DEAMINASE"/>
    <property type="match status" value="1"/>
</dbReference>
<dbReference type="InterPro" id="IPR036157">
    <property type="entry name" value="dUTPase-like_sf"/>
</dbReference>
<keyword evidence="2" id="KW-0546">Nucleotide metabolism</keyword>
<dbReference type="PANTHER" id="PTHR42680">
    <property type="entry name" value="DCTP DEAMINASE"/>
    <property type="match status" value="1"/>
</dbReference>
<evidence type="ECO:0000256" key="2">
    <source>
        <dbReference type="ARBA" id="ARBA00023080"/>
    </source>
</evidence>
<dbReference type="Pfam" id="PF22769">
    <property type="entry name" value="DCD"/>
    <property type="match status" value="1"/>
</dbReference>
<keyword evidence="1" id="KW-0378">Hydrolase</keyword>
<name>A0A8S5MXD4_9CAUD</name>
<dbReference type="InterPro" id="IPR033704">
    <property type="entry name" value="dUTPase_trimeric"/>
</dbReference>
<dbReference type="EMBL" id="BK015009">
    <property type="protein sequence ID" value="DAD86868.1"/>
    <property type="molecule type" value="Genomic_DNA"/>
</dbReference>